<gene>
    <name evidence="1" type="ORF">SLS63_011567</name>
</gene>
<accession>A0ABR1NTN5</accession>
<dbReference type="Proteomes" id="UP001430848">
    <property type="component" value="Unassembled WGS sequence"/>
</dbReference>
<keyword evidence="2" id="KW-1185">Reference proteome</keyword>
<sequence>MPTYEERARALWQSLSPADKRRILGFLTIDGTASWKFDAEKVADLCESRPEIPFALRAMVATDKRKAGPNESSDDCLARASEVLGHAEIVARTVSNRFGEVVTEDAYRDIHFRLIQAGRRKGWKAVPVATIMQIIDLYAFNTTITPPDSDEELGDETREENLRLLWERAKLWSAPRDCSRLQNLLNTIEKELPAVMRPKIKEDGTLVEEADTLVADLKQKRRHLCENLQVQEAKAKYLRWGGRPLGRFDPFDDIQQAILKCQQTDGDMATTQD</sequence>
<reference evidence="1 2" key="1">
    <citation type="submission" date="2024-02" db="EMBL/GenBank/DDBJ databases">
        <title>De novo assembly and annotation of 12 fungi associated with fruit tree decline syndrome in Ontario, Canada.</title>
        <authorList>
            <person name="Sulman M."/>
            <person name="Ellouze W."/>
            <person name="Ilyukhin E."/>
        </authorList>
    </citation>
    <scope>NUCLEOTIDE SEQUENCE [LARGE SCALE GENOMIC DNA]</scope>
    <source>
        <strain evidence="1 2">M169</strain>
    </source>
</reference>
<proteinExistence type="predicted"/>
<organism evidence="1 2">
    <name type="scientific">Diaporthe eres</name>
    <name type="common">Phomopsis oblonga</name>
    <dbReference type="NCBI Taxonomy" id="83184"/>
    <lineage>
        <taxon>Eukaryota</taxon>
        <taxon>Fungi</taxon>
        <taxon>Dikarya</taxon>
        <taxon>Ascomycota</taxon>
        <taxon>Pezizomycotina</taxon>
        <taxon>Sordariomycetes</taxon>
        <taxon>Sordariomycetidae</taxon>
        <taxon>Diaporthales</taxon>
        <taxon>Diaporthaceae</taxon>
        <taxon>Diaporthe</taxon>
        <taxon>Diaporthe eres species complex</taxon>
    </lineage>
</organism>
<evidence type="ECO:0000313" key="1">
    <source>
        <dbReference type="EMBL" id="KAK7714832.1"/>
    </source>
</evidence>
<evidence type="ECO:0000313" key="2">
    <source>
        <dbReference type="Proteomes" id="UP001430848"/>
    </source>
</evidence>
<name>A0ABR1NTN5_DIAER</name>
<dbReference type="EMBL" id="JAKNSF020000112">
    <property type="protein sequence ID" value="KAK7714832.1"/>
    <property type="molecule type" value="Genomic_DNA"/>
</dbReference>
<protein>
    <submittedName>
        <fullName evidence="1">Uncharacterized protein</fullName>
    </submittedName>
</protein>
<comment type="caution">
    <text evidence="1">The sequence shown here is derived from an EMBL/GenBank/DDBJ whole genome shotgun (WGS) entry which is preliminary data.</text>
</comment>